<dbReference type="InterPro" id="IPR000843">
    <property type="entry name" value="HTH_LacI"/>
</dbReference>
<evidence type="ECO:0000259" key="5">
    <source>
        <dbReference type="PROSITE" id="PS50943"/>
    </source>
</evidence>
<feature type="domain" description="HTH lacI-type" evidence="4">
    <location>
        <begin position="3"/>
        <end position="57"/>
    </location>
</feature>
<dbReference type="SUPFAM" id="SSF47413">
    <property type="entry name" value="lambda repressor-like DNA-binding domains"/>
    <property type="match status" value="1"/>
</dbReference>
<gene>
    <name evidence="6" type="ORF">ACJDT4_20435</name>
</gene>
<dbReference type="PROSITE" id="PS00356">
    <property type="entry name" value="HTH_LACI_1"/>
    <property type="match status" value="1"/>
</dbReference>
<evidence type="ECO:0000256" key="1">
    <source>
        <dbReference type="ARBA" id="ARBA00023015"/>
    </source>
</evidence>
<keyword evidence="1" id="KW-0805">Transcription regulation</keyword>
<comment type="caution">
    <text evidence="6">The sequence shown here is derived from an EMBL/GenBank/DDBJ whole genome shotgun (WGS) entry which is preliminary data.</text>
</comment>
<dbReference type="Proteomes" id="UP001623592">
    <property type="component" value="Unassembled WGS sequence"/>
</dbReference>
<keyword evidence="7" id="KW-1185">Reference proteome</keyword>
<name>A0ABW8TKL5_9CLOT</name>
<dbReference type="CDD" id="cd01392">
    <property type="entry name" value="HTH_LacI"/>
    <property type="match status" value="1"/>
</dbReference>
<feature type="domain" description="HTH cro/C1-type" evidence="5">
    <location>
        <begin position="4"/>
        <end position="47"/>
    </location>
</feature>
<evidence type="ECO:0000313" key="7">
    <source>
        <dbReference type="Proteomes" id="UP001623592"/>
    </source>
</evidence>
<dbReference type="PANTHER" id="PTHR30146:SF109">
    <property type="entry name" value="HTH-TYPE TRANSCRIPTIONAL REGULATOR GALS"/>
    <property type="match status" value="1"/>
</dbReference>
<dbReference type="InterPro" id="IPR028082">
    <property type="entry name" value="Peripla_BP_I"/>
</dbReference>
<sequence length="343" mass="38572">MSVTIKDVAKEANVSPSTVSRAISNSPRISKKTKKKIENVIKKLNYHPNAIARSLANKATNVIGIILTNEIEGLTKNSFFIQLMTGISSYAKQHGYYIMYTFCATYEEELRCAKDYVNGKLVDGIILGSVRTNDKCIRYLKQIDFPFVIIGRPENTKETLWVDNDNFNAMYNVVSKLLLSGYKKIAFIAPKVEMNVSKDRLSGYIQAHNINGVDVDRDLIKEVGAFKEECGYKSMKEIIKKSIPSAVVAADDLLAFGAIRALRESDVRNAAVVGFNNTPQAEYYKPSLTSVDINVRELGYYASKLLVDMLRNNIRENHYIIQTRVAERETAKFNKINPISISL</sequence>
<dbReference type="InterPro" id="IPR010982">
    <property type="entry name" value="Lambda_DNA-bd_dom_sf"/>
</dbReference>
<organism evidence="6 7">
    <name type="scientific">Clostridium neuense</name>
    <dbReference type="NCBI Taxonomy" id="1728934"/>
    <lineage>
        <taxon>Bacteria</taxon>
        <taxon>Bacillati</taxon>
        <taxon>Bacillota</taxon>
        <taxon>Clostridia</taxon>
        <taxon>Eubacteriales</taxon>
        <taxon>Clostridiaceae</taxon>
        <taxon>Clostridium</taxon>
    </lineage>
</organism>
<evidence type="ECO:0000259" key="4">
    <source>
        <dbReference type="PROSITE" id="PS50932"/>
    </source>
</evidence>
<keyword evidence="3" id="KW-0804">Transcription</keyword>
<keyword evidence="2 6" id="KW-0238">DNA-binding</keyword>
<dbReference type="PROSITE" id="PS50932">
    <property type="entry name" value="HTH_LACI_2"/>
    <property type="match status" value="1"/>
</dbReference>
<dbReference type="Gene3D" id="3.40.50.2300">
    <property type="match status" value="2"/>
</dbReference>
<dbReference type="GO" id="GO:0003677">
    <property type="term" value="F:DNA binding"/>
    <property type="evidence" value="ECO:0007669"/>
    <property type="project" value="UniProtKB-KW"/>
</dbReference>
<accession>A0ABW8TKL5</accession>
<proteinExistence type="predicted"/>
<dbReference type="Pfam" id="PF00356">
    <property type="entry name" value="LacI"/>
    <property type="match status" value="1"/>
</dbReference>
<dbReference type="PANTHER" id="PTHR30146">
    <property type="entry name" value="LACI-RELATED TRANSCRIPTIONAL REPRESSOR"/>
    <property type="match status" value="1"/>
</dbReference>
<protein>
    <submittedName>
        <fullName evidence="6">LacI family DNA-binding transcriptional regulator</fullName>
    </submittedName>
</protein>
<dbReference type="PROSITE" id="PS50943">
    <property type="entry name" value="HTH_CROC1"/>
    <property type="match status" value="1"/>
</dbReference>
<evidence type="ECO:0000256" key="3">
    <source>
        <dbReference type="ARBA" id="ARBA00023163"/>
    </source>
</evidence>
<dbReference type="CDD" id="cd06294">
    <property type="entry name" value="PBP1_MalR-like"/>
    <property type="match status" value="1"/>
</dbReference>
<dbReference type="Gene3D" id="1.10.260.40">
    <property type="entry name" value="lambda repressor-like DNA-binding domains"/>
    <property type="match status" value="1"/>
</dbReference>
<dbReference type="EMBL" id="JBJIAA010000020">
    <property type="protein sequence ID" value="MFL0252781.1"/>
    <property type="molecule type" value="Genomic_DNA"/>
</dbReference>
<dbReference type="SUPFAM" id="SSF53822">
    <property type="entry name" value="Periplasmic binding protein-like I"/>
    <property type="match status" value="1"/>
</dbReference>
<dbReference type="InterPro" id="IPR001387">
    <property type="entry name" value="Cro/C1-type_HTH"/>
</dbReference>
<dbReference type="InterPro" id="IPR046335">
    <property type="entry name" value="LacI/GalR-like_sensor"/>
</dbReference>
<dbReference type="SMART" id="SM00354">
    <property type="entry name" value="HTH_LACI"/>
    <property type="match status" value="1"/>
</dbReference>
<reference evidence="6 7" key="1">
    <citation type="submission" date="2024-11" db="EMBL/GenBank/DDBJ databases">
        <authorList>
            <person name="Heng Y.C."/>
            <person name="Lim A.C.H."/>
            <person name="Lee J.K.Y."/>
            <person name="Kittelmann S."/>
        </authorList>
    </citation>
    <scope>NUCLEOTIDE SEQUENCE [LARGE SCALE GENOMIC DNA]</scope>
    <source>
        <strain evidence="6 7">WILCCON 0114</strain>
    </source>
</reference>
<dbReference type="Pfam" id="PF13377">
    <property type="entry name" value="Peripla_BP_3"/>
    <property type="match status" value="1"/>
</dbReference>
<evidence type="ECO:0000313" key="6">
    <source>
        <dbReference type="EMBL" id="MFL0252781.1"/>
    </source>
</evidence>
<evidence type="ECO:0000256" key="2">
    <source>
        <dbReference type="ARBA" id="ARBA00023125"/>
    </source>
</evidence>
<dbReference type="RefSeq" id="WP_406789437.1">
    <property type="nucleotide sequence ID" value="NZ_JBJIAA010000020.1"/>
</dbReference>